<feature type="region of interest" description="Disordered" evidence="1">
    <location>
        <begin position="91"/>
        <end position="110"/>
    </location>
</feature>
<evidence type="ECO:0000256" key="1">
    <source>
        <dbReference type="SAM" id="MobiDB-lite"/>
    </source>
</evidence>
<dbReference type="AlphaFoldDB" id="A0AAV7RBB9"/>
<dbReference type="Proteomes" id="UP001066276">
    <property type="component" value="Chromosome 5"/>
</dbReference>
<protein>
    <submittedName>
        <fullName evidence="2">Uncharacterized protein</fullName>
    </submittedName>
</protein>
<name>A0AAV7RBB9_PLEWA</name>
<dbReference type="EMBL" id="JANPWB010000009">
    <property type="protein sequence ID" value="KAJ1149408.1"/>
    <property type="molecule type" value="Genomic_DNA"/>
</dbReference>
<evidence type="ECO:0000313" key="2">
    <source>
        <dbReference type="EMBL" id="KAJ1149408.1"/>
    </source>
</evidence>
<gene>
    <name evidence="2" type="ORF">NDU88_002218</name>
</gene>
<organism evidence="2 3">
    <name type="scientific">Pleurodeles waltl</name>
    <name type="common">Iberian ribbed newt</name>
    <dbReference type="NCBI Taxonomy" id="8319"/>
    <lineage>
        <taxon>Eukaryota</taxon>
        <taxon>Metazoa</taxon>
        <taxon>Chordata</taxon>
        <taxon>Craniata</taxon>
        <taxon>Vertebrata</taxon>
        <taxon>Euteleostomi</taxon>
        <taxon>Amphibia</taxon>
        <taxon>Batrachia</taxon>
        <taxon>Caudata</taxon>
        <taxon>Salamandroidea</taxon>
        <taxon>Salamandridae</taxon>
        <taxon>Pleurodelinae</taxon>
        <taxon>Pleurodeles</taxon>
    </lineage>
</organism>
<feature type="compositionally biased region" description="Basic and acidic residues" evidence="1">
    <location>
        <begin position="94"/>
        <end position="110"/>
    </location>
</feature>
<proteinExistence type="predicted"/>
<evidence type="ECO:0000313" key="3">
    <source>
        <dbReference type="Proteomes" id="UP001066276"/>
    </source>
</evidence>
<comment type="caution">
    <text evidence="2">The sequence shown here is derived from an EMBL/GenBank/DDBJ whole genome shotgun (WGS) entry which is preliminary data.</text>
</comment>
<sequence>MKSGRTQRKLSQCKSGCLCSAACDDALRTPRGRTRFLSVKLIALAARDPSGLQLAKLHSGSIFWTEHESMTLMSDANCWRVPKEMARASEGLLDDLKRNENLDHDSSTSP</sequence>
<reference evidence="2" key="1">
    <citation type="journal article" date="2022" name="bioRxiv">
        <title>Sequencing and chromosome-scale assembly of the giantPleurodeles waltlgenome.</title>
        <authorList>
            <person name="Brown T."/>
            <person name="Elewa A."/>
            <person name="Iarovenko S."/>
            <person name="Subramanian E."/>
            <person name="Araus A.J."/>
            <person name="Petzold A."/>
            <person name="Susuki M."/>
            <person name="Suzuki K.-i.T."/>
            <person name="Hayashi T."/>
            <person name="Toyoda A."/>
            <person name="Oliveira C."/>
            <person name="Osipova E."/>
            <person name="Leigh N.D."/>
            <person name="Simon A."/>
            <person name="Yun M.H."/>
        </authorList>
    </citation>
    <scope>NUCLEOTIDE SEQUENCE</scope>
    <source>
        <strain evidence="2">20211129_DDA</strain>
        <tissue evidence="2">Liver</tissue>
    </source>
</reference>
<accession>A0AAV7RBB9</accession>
<keyword evidence="3" id="KW-1185">Reference proteome</keyword>